<evidence type="ECO:0000313" key="1">
    <source>
        <dbReference type="EMBL" id="QTA86696.1"/>
    </source>
</evidence>
<keyword evidence="2" id="KW-1185">Reference proteome</keyword>
<dbReference type="EMBL" id="CP061800">
    <property type="protein sequence ID" value="QTA86696.1"/>
    <property type="molecule type" value="Genomic_DNA"/>
</dbReference>
<gene>
    <name evidence="1" type="ORF">dnm_027200</name>
</gene>
<name>A0A975GMA1_9BACT</name>
<dbReference type="Proteomes" id="UP000663722">
    <property type="component" value="Chromosome"/>
</dbReference>
<dbReference type="AlphaFoldDB" id="A0A975GMA1"/>
<dbReference type="KEGG" id="dmm:dnm_027200"/>
<accession>A0A975GMA1</accession>
<proteinExistence type="predicted"/>
<reference evidence="1" key="1">
    <citation type="journal article" date="2021" name="Microb. Physiol.">
        <title>Proteogenomic Insights into the Physiology of Marine, Sulfate-Reducing, Filamentous Desulfonema limicola and Desulfonema magnum.</title>
        <authorList>
            <person name="Schnaars V."/>
            <person name="Wohlbrand L."/>
            <person name="Scheve S."/>
            <person name="Hinrichs C."/>
            <person name="Reinhardt R."/>
            <person name="Rabus R."/>
        </authorList>
    </citation>
    <scope>NUCLEOTIDE SEQUENCE</scope>
    <source>
        <strain evidence="1">4be13</strain>
    </source>
</reference>
<evidence type="ECO:0000313" key="2">
    <source>
        <dbReference type="Proteomes" id="UP000663722"/>
    </source>
</evidence>
<sequence>MGRNPAFCGGESLLTREKAGFICHIAHSPETFRSTITQ</sequence>
<organism evidence="1 2">
    <name type="scientific">Desulfonema magnum</name>
    <dbReference type="NCBI Taxonomy" id="45655"/>
    <lineage>
        <taxon>Bacteria</taxon>
        <taxon>Pseudomonadati</taxon>
        <taxon>Thermodesulfobacteriota</taxon>
        <taxon>Desulfobacteria</taxon>
        <taxon>Desulfobacterales</taxon>
        <taxon>Desulfococcaceae</taxon>
        <taxon>Desulfonema</taxon>
    </lineage>
</organism>
<protein>
    <submittedName>
        <fullName evidence="1">Uncharacterized protein</fullName>
    </submittedName>
</protein>